<dbReference type="Proteomes" id="UP000296733">
    <property type="component" value="Plasmid unnamed1"/>
</dbReference>
<evidence type="ECO:0000313" key="2">
    <source>
        <dbReference type="EMBL" id="QCC49243.1"/>
    </source>
</evidence>
<dbReference type="InterPro" id="IPR036291">
    <property type="entry name" value="NAD(P)-bd_dom_sf"/>
</dbReference>
<dbReference type="Gene3D" id="3.40.50.720">
    <property type="entry name" value="NAD(P)-binding Rossmann-like Domain"/>
    <property type="match status" value="1"/>
</dbReference>
<sequence>MDLQLAGDAALVTASSSGLGKASARALAAEGANVVLNGRDEELLAAAVEDVRGDAAADATVLGHAADLTDADAVEALVRRPVDEFGGLDHLVTSAGGPPAKPFLETTDEEWDDAFDLLVKSVVRSVRAAEPHLRAGDGGTIVTIASISVKEAVDDLVLSNSVRAGVVGLEKTLSTELAPDVRANAVLPGTHETARVEELVERGVREGEYDSYEAGLDDWAGEIPVGRIGDPMELGRTVAFLSSPVSSFISGVALPIDGGASASNL</sequence>
<dbReference type="PRINTS" id="PR00081">
    <property type="entry name" value="GDHRDH"/>
</dbReference>
<keyword evidence="2" id="KW-0614">Plasmid</keyword>
<proteinExistence type="inferred from homology"/>
<protein>
    <submittedName>
        <fullName evidence="3">3-oxoacyl-[acyl-carrier protein] reductase</fullName>
    </submittedName>
    <submittedName>
        <fullName evidence="2">SDR family oxidoreductase</fullName>
    </submittedName>
</protein>
<comment type="similarity">
    <text evidence="1">Belongs to the short-chain dehydrogenases/reductases (SDR) family.</text>
</comment>
<name>A0A1H6BB29_9EURY</name>
<evidence type="ECO:0000313" key="3">
    <source>
        <dbReference type="EMBL" id="SEG58009.1"/>
    </source>
</evidence>
<geneLocation type="plasmid" evidence="2">
    <name>unnamed1</name>
</geneLocation>
<evidence type="ECO:0000313" key="4">
    <source>
        <dbReference type="Proteomes" id="UP000236740"/>
    </source>
</evidence>
<dbReference type="InterPro" id="IPR050259">
    <property type="entry name" value="SDR"/>
</dbReference>
<dbReference type="Pfam" id="PF13561">
    <property type="entry name" value="adh_short_C2"/>
    <property type="match status" value="1"/>
</dbReference>
<dbReference type="RefSeq" id="WP_103992408.1">
    <property type="nucleotide sequence ID" value="NZ_CP031312.1"/>
</dbReference>
<accession>A0A1H6BB29</accession>
<gene>
    <name evidence="2" type="ORF">DV707_15960</name>
    <name evidence="3" type="ORF">SAMN04488133_2719</name>
</gene>
<dbReference type="EMBL" id="FNVN01000004">
    <property type="protein sequence ID" value="SEG58009.1"/>
    <property type="molecule type" value="Genomic_DNA"/>
</dbReference>
<dbReference type="PANTHER" id="PTHR42879">
    <property type="entry name" value="3-OXOACYL-(ACYL-CARRIER-PROTEIN) REDUCTASE"/>
    <property type="match status" value="1"/>
</dbReference>
<dbReference type="EMBL" id="CP031312">
    <property type="protein sequence ID" value="QCC49243.1"/>
    <property type="molecule type" value="Genomic_DNA"/>
</dbReference>
<reference evidence="3 4" key="1">
    <citation type="submission" date="2016-10" db="EMBL/GenBank/DDBJ databases">
        <authorList>
            <person name="de Groot N.N."/>
        </authorList>
    </citation>
    <scope>NUCLEOTIDE SEQUENCE [LARGE SCALE GENOMIC DNA]</scope>
    <source>
        <strain evidence="3 4">CGMCC 1.10331</strain>
    </source>
</reference>
<dbReference type="FunFam" id="3.40.50.720:FF:000084">
    <property type="entry name" value="Short-chain dehydrogenase reductase"/>
    <property type="match status" value="1"/>
</dbReference>
<evidence type="ECO:0000256" key="1">
    <source>
        <dbReference type="ARBA" id="ARBA00006484"/>
    </source>
</evidence>
<dbReference type="InterPro" id="IPR002347">
    <property type="entry name" value="SDR_fam"/>
</dbReference>
<dbReference type="OrthoDB" id="35501at2157"/>
<dbReference type="KEGG" id="hlm:DV707_15960"/>
<organism evidence="3 4">
    <name type="scientific">Halobellus limi</name>
    <dbReference type="NCBI Taxonomy" id="699433"/>
    <lineage>
        <taxon>Archaea</taxon>
        <taxon>Methanobacteriati</taxon>
        <taxon>Methanobacteriota</taxon>
        <taxon>Stenosarchaea group</taxon>
        <taxon>Halobacteria</taxon>
        <taxon>Halobacteriales</taxon>
        <taxon>Haloferacaceae</taxon>
        <taxon>Halobellus</taxon>
    </lineage>
</organism>
<dbReference type="PANTHER" id="PTHR42879:SF6">
    <property type="entry name" value="NADPH-DEPENDENT REDUCTASE BACG"/>
    <property type="match status" value="1"/>
</dbReference>
<keyword evidence="4" id="KW-1185">Reference proteome</keyword>
<dbReference type="GeneID" id="39859615"/>
<dbReference type="Proteomes" id="UP000236740">
    <property type="component" value="Unassembled WGS sequence"/>
</dbReference>
<reference evidence="2 5" key="2">
    <citation type="journal article" date="2019" name="Nat. Commun.">
        <title>A new type of DNA phosphorothioation-based antiviral system in archaea.</title>
        <authorList>
            <person name="Xiong L."/>
            <person name="Liu S."/>
            <person name="Chen S."/>
            <person name="Xiao Y."/>
            <person name="Zhu B."/>
            <person name="Gao Y."/>
            <person name="Zhang Y."/>
            <person name="Chen B."/>
            <person name="Luo J."/>
            <person name="Deng Z."/>
            <person name="Chen X."/>
            <person name="Wang L."/>
            <person name="Chen S."/>
        </authorList>
    </citation>
    <scope>NUCLEOTIDE SEQUENCE [LARGE SCALE GENOMIC DNA]</scope>
    <source>
        <strain evidence="2 5">CGMCC 1.10331</strain>
        <plasmid evidence="2 5">unnamed1</plasmid>
    </source>
</reference>
<dbReference type="AlphaFoldDB" id="A0A1H6BB29"/>
<dbReference type="SUPFAM" id="SSF51735">
    <property type="entry name" value="NAD(P)-binding Rossmann-fold domains"/>
    <property type="match status" value="1"/>
</dbReference>
<evidence type="ECO:0000313" key="5">
    <source>
        <dbReference type="Proteomes" id="UP000296733"/>
    </source>
</evidence>